<dbReference type="EMBL" id="QMQX01000002">
    <property type="protein sequence ID" value="RLE53742.1"/>
    <property type="molecule type" value="Genomic_DNA"/>
</dbReference>
<dbReference type="InterPro" id="IPR002782">
    <property type="entry name" value="Mut7-C_RNAse_dom"/>
</dbReference>
<organism evidence="2 3">
    <name type="scientific">Thermoproteota archaeon</name>
    <dbReference type="NCBI Taxonomy" id="2056631"/>
    <lineage>
        <taxon>Archaea</taxon>
        <taxon>Thermoproteota</taxon>
    </lineage>
</organism>
<dbReference type="InterPro" id="IPR029060">
    <property type="entry name" value="PIN-like_dom_sf"/>
</dbReference>
<dbReference type="Gene3D" id="3.40.50.1010">
    <property type="entry name" value="5'-nuclease"/>
    <property type="match status" value="1"/>
</dbReference>
<dbReference type="AlphaFoldDB" id="A0A497F3E5"/>
<comment type="caution">
    <text evidence="2">The sequence shown here is derived from an EMBL/GenBank/DDBJ whole genome shotgun (WGS) entry which is preliminary data.</text>
</comment>
<evidence type="ECO:0000313" key="3">
    <source>
        <dbReference type="Proteomes" id="UP000272051"/>
    </source>
</evidence>
<gene>
    <name evidence="2" type="ORF">DRJ33_00145</name>
</gene>
<dbReference type="Proteomes" id="UP000272051">
    <property type="component" value="Unassembled WGS sequence"/>
</dbReference>
<proteinExistence type="predicted"/>
<feature type="domain" description="Mut7-C RNAse" evidence="1">
    <location>
        <begin position="15"/>
        <end position="162"/>
    </location>
</feature>
<dbReference type="Pfam" id="PF01927">
    <property type="entry name" value="Mut7-C"/>
    <property type="match status" value="1"/>
</dbReference>
<dbReference type="PANTHER" id="PTHR39081">
    <property type="entry name" value="MUT7-C DOMAIN-CONTAINING PROTEIN"/>
    <property type="match status" value="1"/>
</dbReference>
<sequence>MTKQVVEENFSDSLRFIVNGMLGNVSRWLRMFGYDVMYTPEASDEQLLEIARKERRILLTRDFELYRRAMLNGIQAFFIASTDIKDALSSIIKRFNIKAEINPERSRCPSCNSPLSKAKLEEIAHKVPKSVLERYNEFWICTNPSCGKVYWRGSHWRNIIKTLHAIENQ</sequence>
<dbReference type="PANTHER" id="PTHR39081:SF1">
    <property type="entry name" value="MUT7-C RNASE DOMAIN-CONTAINING PROTEIN"/>
    <property type="match status" value="1"/>
</dbReference>
<dbReference type="SUPFAM" id="SSF88723">
    <property type="entry name" value="PIN domain-like"/>
    <property type="match status" value="1"/>
</dbReference>
<evidence type="ECO:0000259" key="1">
    <source>
        <dbReference type="Pfam" id="PF01927"/>
    </source>
</evidence>
<accession>A0A497F3E5</accession>
<reference evidence="2 3" key="1">
    <citation type="submission" date="2018-06" db="EMBL/GenBank/DDBJ databases">
        <title>Extensive metabolic versatility and redundancy in microbially diverse, dynamic hydrothermal sediments.</title>
        <authorList>
            <person name="Dombrowski N."/>
            <person name="Teske A."/>
            <person name="Baker B.J."/>
        </authorList>
    </citation>
    <scope>NUCLEOTIDE SEQUENCE [LARGE SCALE GENOMIC DNA]</scope>
    <source>
        <strain evidence="2">B34_G17</strain>
    </source>
</reference>
<protein>
    <recommendedName>
        <fullName evidence="1">Mut7-C RNAse domain-containing protein</fullName>
    </recommendedName>
</protein>
<evidence type="ECO:0000313" key="2">
    <source>
        <dbReference type="EMBL" id="RLE53742.1"/>
    </source>
</evidence>
<name>A0A497F3E5_9CREN</name>